<reference evidence="3" key="1">
    <citation type="journal article" date="2019" name="Int. J. Syst. Evol. Microbiol.">
        <title>The Global Catalogue of Microorganisms (GCM) 10K type strain sequencing project: providing services to taxonomists for standard genome sequencing and annotation.</title>
        <authorList>
            <consortium name="The Broad Institute Genomics Platform"/>
            <consortium name="The Broad Institute Genome Sequencing Center for Infectious Disease"/>
            <person name="Wu L."/>
            <person name="Ma J."/>
        </authorList>
    </citation>
    <scope>NUCLEOTIDE SEQUENCE [LARGE SCALE GENOMIC DNA]</scope>
    <source>
        <strain evidence="3">KACC 12649</strain>
    </source>
</reference>
<evidence type="ECO:0000313" key="3">
    <source>
        <dbReference type="Proteomes" id="UP001596050"/>
    </source>
</evidence>
<keyword evidence="3" id="KW-1185">Reference proteome</keyword>
<protein>
    <submittedName>
        <fullName evidence="2">Uncharacterized protein</fullName>
    </submittedName>
</protein>
<comment type="caution">
    <text evidence="2">The sequence shown here is derived from an EMBL/GenBank/DDBJ whole genome shotgun (WGS) entry which is preliminary data.</text>
</comment>
<accession>A0ABW0L020</accession>
<organism evidence="2 3">
    <name type="scientific">Massilia niabensis</name>
    <dbReference type="NCBI Taxonomy" id="544910"/>
    <lineage>
        <taxon>Bacteria</taxon>
        <taxon>Pseudomonadati</taxon>
        <taxon>Pseudomonadota</taxon>
        <taxon>Betaproteobacteria</taxon>
        <taxon>Burkholderiales</taxon>
        <taxon>Oxalobacteraceae</taxon>
        <taxon>Telluria group</taxon>
        <taxon>Massilia</taxon>
    </lineage>
</organism>
<evidence type="ECO:0000256" key="1">
    <source>
        <dbReference type="SAM" id="MobiDB-lite"/>
    </source>
</evidence>
<feature type="region of interest" description="Disordered" evidence="1">
    <location>
        <begin position="1"/>
        <end position="51"/>
    </location>
</feature>
<dbReference type="Proteomes" id="UP001596050">
    <property type="component" value="Unassembled WGS sequence"/>
</dbReference>
<proteinExistence type="predicted"/>
<gene>
    <name evidence="2" type="ORF">ACFPN5_03035</name>
</gene>
<feature type="compositionally biased region" description="Basic and acidic residues" evidence="1">
    <location>
        <begin position="12"/>
        <end position="25"/>
    </location>
</feature>
<name>A0ABW0L020_9BURK</name>
<dbReference type="EMBL" id="JBHSMU010000004">
    <property type="protein sequence ID" value="MFC5458785.1"/>
    <property type="molecule type" value="Genomic_DNA"/>
</dbReference>
<sequence>MQLAGRLAASAVERDRVGGGNECRRMRPAGKDTASNIIHTSNEDDQTGNDL</sequence>
<evidence type="ECO:0000313" key="2">
    <source>
        <dbReference type="EMBL" id="MFC5458785.1"/>
    </source>
</evidence>